<gene>
    <name evidence="1" type="ORF">XM52_04195</name>
</gene>
<reference evidence="1 2" key="1">
    <citation type="submission" date="2015-04" db="EMBL/GenBank/DDBJ databases">
        <title>The draft genome sequence of Roseovarius indicus B108T.</title>
        <authorList>
            <person name="Li G."/>
            <person name="Lai Q."/>
            <person name="Shao Z."/>
            <person name="Yan P."/>
        </authorList>
    </citation>
    <scope>NUCLEOTIDE SEQUENCE [LARGE SCALE GENOMIC DNA]</scope>
    <source>
        <strain evidence="1 2">B108</strain>
    </source>
</reference>
<proteinExistence type="predicted"/>
<evidence type="ECO:0000313" key="1">
    <source>
        <dbReference type="EMBL" id="KRS19247.1"/>
    </source>
</evidence>
<evidence type="ECO:0000313" key="2">
    <source>
        <dbReference type="Proteomes" id="UP000051401"/>
    </source>
</evidence>
<protein>
    <recommendedName>
        <fullName evidence="3">Cytochrome c domain-containing protein</fullName>
    </recommendedName>
</protein>
<evidence type="ECO:0008006" key="3">
    <source>
        <dbReference type="Google" id="ProtNLM"/>
    </source>
</evidence>
<dbReference type="SUPFAM" id="SSF48695">
    <property type="entry name" value="Multiheme cytochromes"/>
    <property type="match status" value="1"/>
</dbReference>
<keyword evidence="2" id="KW-1185">Reference proteome</keyword>
<organism evidence="1 2">
    <name type="scientific">Roseovarius indicus</name>
    <dbReference type="NCBI Taxonomy" id="540747"/>
    <lineage>
        <taxon>Bacteria</taxon>
        <taxon>Pseudomonadati</taxon>
        <taxon>Pseudomonadota</taxon>
        <taxon>Alphaproteobacteria</taxon>
        <taxon>Rhodobacterales</taxon>
        <taxon>Roseobacteraceae</taxon>
        <taxon>Roseovarius</taxon>
    </lineage>
</organism>
<dbReference type="PATRIC" id="fig|540747.5.peg.2413"/>
<comment type="caution">
    <text evidence="1">The sequence shown here is derived from an EMBL/GenBank/DDBJ whole genome shotgun (WGS) entry which is preliminary data.</text>
</comment>
<accession>A0A0T5PE38</accession>
<dbReference type="STRING" id="540747.SAMN04488031_103398"/>
<dbReference type="EMBL" id="LAXI01000002">
    <property type="protein sequence ID" value="KRS19247.1"/>
    <property type="molecule type" value="Genomic_DNA"/>
</dbReference>
<dbReference type="Proteomes" id="UP000051401">
    <property type="component" value="Unassembled WGS sequence"/>
</dbReference>
<dbReference type="InterPro" id="IPR036280">
    <property type="entry name" value="Multihaem_cyt_sf"/>
</dbReference>
<dbReference type="AlphaFoldDB" id="A0A0T5PE38"/>
<name>A0A0T5PE38_9RHOB</name>
<sequence>MPVLAAGEDVVIAPPEEGSVSREEGLAAWERIYEVASHPRCANCHVGEDNLPMWSGPSYGETRPHGMNIDGGESRIGAEYVPCQTCHAYNETGGNNGAHEAPQVADSWHLAPVEMQWFGKSSVEICNQLRDPERNGGQDHVELAEHLGHGPLVSWGWAPGGGREPAPYSLQAHIDDMLAWGVAGFPCEND</sequence>